<keyword evidence="3" id="KW-1185">Reference proteome</keyword>
<protein>
    <submittedName>
        <fullName evidence="2">Uncharacterized protein</fullName>
    </submittedName>
</protein>
<evidence type="ECO:0000256" key="1">
    <source>
        <dbReference type="SAM" id="MobiDB-lite"/>
    </source>
</evidence>
<evidence type="ECO:0000313" key="2">
    <source>
        <dbReference type="EMBL" id="VDC32996.1"/>
    </source>
</evidence>
<sequence length="52" mass="5643">MEHPKILWDSTGPDKRRVAEEKLEKTHSPDGPETDGLHPSSGGQDAPPAPEN</sequence>
<dbReference type="RefSeq" id="WP_160144654.1">
    <property type="nucleotide sequence ID" value="NZ_UXAW01000100.1"/>
</dbReference>
<dbReference type="AlphaFoldDB" id="A0A3P5XQ60"/>
<feature type="region of interest" description="Disordered" evidence="1">
    <location>
        <begin position="1"/>
        <end position="52"/>
    </location>
</feature>
<gene>
    <name evidence="2" type="ORF">XINFAN_03544</name>
</gene>
<name>A0A3P5XQ60_9RHOB</name>
<proteinExistence type="predicted"/>
<feature type="compositionally biased region" description="Basic and acidic residues" evidence="1">
    <location>
        <begin position="1"/>
        <end position="30"/>
    </location>
</feature>
<reference evidence="2 3" key="1">
    <citation type="submission" date="2018-11" db="EMBL/GenBank/DDBJ databases">
        <authorList>
            <person name="Criscuolo A."/>
        </authorList>
    </citation>
    <scope>NUCLEOTIDE SEQUENCE [LARGE SCALE GENOMIC DNA]</scope>
    <source>
        <strain evidence="2">ACIP111625</strain>
    </source>
</reference>
<dbReference type="EMBL" id="UXAW01000100">
    <property type="protein sequence ID" value="VDC32996.1"/>
    <property type="molecule type" value="Genomic_DNA"/>
</dbReference>
<dbReference type="Proteomes" id="UP000277498">
    <property type="component" value="Unassembled WGS sequence"/>
</dbReference>
<evidence type="ECO:0000313" key="3">
    <source>
        <dbReference type="Proteomes" id="UP000277498"/>
    </source>
</evidence>
<organism evidence="2 3">
    <name type="scientific">Pseudogemmobacter humi</name>
    <dbReference type="NCBI Taxonomy" id="2483812"/>
    <lineage>
        <taxon>Bacteria</taxon>
        <taxon>Pseudomonadati</taxon>
        <taxon>Pseudomonadota</taxon>
        <taxon>Alphaproteobacteria</taxon>
        <taxon>Rhodobacterales</taxon>
        <taxon>Paracoccaceae</taxon>
        <taxon>Pseudogemmobacter</taxon>
    </lineage>
</organism>
<accession>A0A3P5XQ60</accession>